<keyword evidence="1" id="KW-0732">Signal</keyword>
<sequence>MSKRHFFILLLVFTSLFSFSQDAETAFEDTKTKLYLETNIDFASSTEDSRPDAQAGTGTLGIKFLRKFVYGKIRFTVFSKNDNINSENADDSKIFGSNLLIPSNSSSNISNFNFMLGTKSFAKPDDVEVNEDLLSFKRFGGYINFSVHNTEWKKEDLMTPVTTKSLDLHLTYRLLSLDIEGDNGRADLYLIAGLSSRKLAGDYGLSENEEIRKEFIGTDKLGFTGSNFGARLELNNFFGQINMTNFGKDNIAGFSGNQTVISVGFNAGLNLSAKESSNDVMIKAQQLLDEFTLQQKRQEALEKEKK</sequence>
<dbReference type="RefSeq" id="WP_199115569.1">
    <property type="nucleotide sequence ID" value="NZ_JAELVQ010000015.1"/>
</dbReference>
<evidence type="ECO:0000256" key="1">
    <source>
        <dbReference type="SAM" id="SignalP"/>
    </source>
</evidence>
<evidence type="ECO:0000313" key="3">
    <source>
        <dbReference type="Proteomes" id="UP000610931"/>
    </source>
</evidence>
<evidence type="ECO:0008006" key="4">
    <source>
        <dbReference type="Google" id="ProtNLM"/>
    </source>
</evidence>
<reference evidence="2" key="1">
    <citation type="submission" date="2020-12" db="EMBL/GenBank/DDBJ databases">
        <title>Snuella sp. nov., isolated from sediment in Incheon.</title>
        <authorList>
            <person name="Kim W."/>
        </authorList>
    </citation>
    <scope>NUCLEOTIDE SEQUENCE</scope>
    <source>
        <strain evidence="2">CAU 1569</strain>
    </source>
</reference>
<protein>
    <recommendedName>
        <fullName evidence="4">Outer membrane beta-barrel porin/alpha-amylase</fullName>
    </recommendedName>
</protein>
<evidence type="ECO:0000313" key="2">
    <source>
        <dbReference type="EMBL" id="MBJ6368811.1"/>
    </source>
</evidence>
<dbReference type="AlphaFoldDB" id="A0A8J7LTV9"/>
<organism evidence="2 3">
    <name type="scientific">Snuella sedimenti</name>
    <dbReference type="NCBI Taxonomy" id="2798802"/>
    <lineage>
        <taxon>Bacteria</taxon>
        <taxon>Pseudomonadati</taxon>
        <taxon>Bacteroidota</taxon>
        <taxon>Flavobacteriia</taxon>
        <taxon>Flavobacteriales</taxon>
        <taxon>Flavobacteriaceae</taxon>
        <taxon>Snuella</taxon>
    </lineage>
</organism>
<feature type="chain" id="PRO_5035199260" description="Outer membrane beta-barrel porin/alpha-amylase" evidence="1">
    <location>
        <begin position="24"/>
        <end position="306"/>
    </location>
</feature>
<accession>A0A8J7LTV9</accession>
<gene>
    <name evidence="2" type="ORF">JF259_11990</name>
</gene>
<name>A0A8J7LTV9_9FLAO</name>
<feature type="signal peptide" evidence="1">
    <location>
        <begin position="1"/>
        <end position="23"/>
    </location>
</feature>
<dbReference type="EMBL" id="JAELVQ010000015">
    <property type="protein sequence ID" value="MBJ6368811.1"/>
    <property type="molecule type" value="Genomic_DNA"/>
</dbReference>
<dbReference type="Proteomes" id="UP000610931">
    <property type="component" value="Unassembled WGS sequence"/>
</dbReference>
<proteinExistence type="predicted"/>
<comment type="caution">
    <text evidence="2">The sequence shown here is derived from an EMBL/GenBank/DDBJ whole genome shotgun (WGS) entry which is preliminary data.</text>
</comment>
<keyword evidence="3" id="KW-1185">Reference proteome</keyword>